<accession>A0A850H974</accession>
<name>A0A850H974_9SPHN</name>
<gene>
    <name evidence="2" type="ORF">HUO12_13235</name>
</gene>
<comment type="caution">
    <text evidence="2">The sequence shown here is derived from an EMBL/GenBank/DDBJ whole genome shotgun (WGS) entry which is preliminary data.</text>
</comment>
<keyword evidence="1" id="KW-0472">Membrane</keyword>
<sequence>MFDLILEYRDEVQRVLGFVICLCALRWGGAPERWTALVLLLVFQVGDAIYHLIFGAGFELSDVDVGHAVLDVTASVLLVGIALQANRLYPLWIAAFQLVATTAHVAREIAVMMKPIAYAILAISPSYFQLLILLGGLAYHVKRKKIWGDYRDWRIKVST</sequence>
<protein>
    <submittedName>
        <fullName evidence="2">Uncharacterized protein</fullName>
    </submittedName>
</protein>
<dbReference type="Proteomes" id="UP000546031">
    <property type="component" value="Unassembled WGS sequence"/>
</dbReference>
<evidence type="ECO:0000256" key="1">
    <source>
        <dbReference type="SAM" id="Phobius"/>
    </source>
</evidence>
<feature type="transmembrane region" description="Helical" evidence="1">
    <location>
        <begin position="34"/>
        <end position="53"/>
    </location>
</feature>
<organism evidence="2 3">
    <name type="scientific">Altererythrobacter lutimaris</name>
    <dbReference type="NCBI Taxonomy" id="2743979"/>
    <lineage>
        <taxon>Bacteria</taxon>
        <taxon>Pseudomonadati</taxon>
        <taxon>Pseudomonadota</taxon>
        <taxon>Alphaproteobacteria</taxon>
        <taxon>Sphingomonadales</taxon>
        <taxon>Erythrobacteraceae</taxon>
        <taxon>Altererythrobacter</taxon>
    </lineage>
</organism>
<feature type="transmembrane region" description="Helical" evidence="1">
    <location>
        <begin position="89"/>
        <end position="106"/>
    </location>
</feature>
<feature type="transmembrane region" description="Helical" evidence="1">
    <location>
        <begin position="118"/>
        <end position="141"/>
    </location>
</feature>
<feature type="transmembrane region" description="Helical" evidence="1">
    <location>
        <begin position="65"/>
        <end position="83"/>
    </location>
</feature>
<keyword evidence="3" id="KW-1185">Reference proteome</keyword>
<dbReference type="EMBL" id="JABWTA010000001">
    <property type="protein sequence ID" value="NVE95864.1"/>
    <property type="molecule type" value="Genomic_DNA"/>
</dbReference>
<evidence type="ECO:0000313" key="2">
    <source>
        <dbReference type="EMBL" id="NVE95864.1"/>
    </source>
</evidence>
<dbReference type="RefSeq" id="WP_176274047.1">
    <property type="nucleotide sequence ID" value="NZ_JABWTA010000001.1"/>
</dbReference>
<keyword evidence="1" id="KW-0812">Transmembrane</keyword>
<evidence type="ECO:0000313" key="3">
    <source>
        <dbReference type="Proteomes" id="UP000546031"/>
    </source>
</evidence>
<reference evidence="2 3" key="1">
    <citation type="submission" date="2020-06" db="EMBL/GenBank/DDBJ databases">
        <title>Altererythrobacter lutimaris sp. nov., a marine bacterium isolated from a tidal flat.</title>
        <authorList>
            <person name="Kim D."/>
            <person name="Yoo Y."/>
            <person name="Kim J.-J."/>
        </authorList>
    </citation>
    <scope>NUCLEOTIDE SEQUENCE [LARGE SCALE GENOMIC DNA]</scope>
    <source>
        <strain evidence="2 3">JGD-16</strain>
    </source>
</reference>
<keyword evidence="1" id="KW-1133">Transmembrane helix</keyword>
<dbReference type="AlphaFoldDB" id="A0A850H974"/>
<proteinExistence type="predicted"/>